<sequence length="33" mass="3823">MFGRIFHFGSHFCMAGDKRSTTKKIKSLIRAFC</sequence>
<proteinExistence type="predicted"/>
<organism evidence="1">
    <name type="scientific">Rhizophora mucronata</name>
    <name type="common">Asiatic mangrove</name>
    <dbReference type="NCBI Taxonomy" id="61149"/>
    <lineage>
        <taxon>Eukaryota</taxon>
        <taxon>Viridiplantae</taxon>
        <taxon>Streptophyta</taxon>
        <taxon>Embryophyta</taxon>
        <taxon>Tracheophyta</taxon>
        <taxon>Spermatophyta</taxon>
        <taxon>Magnoliopsida</taxon>
        <taxon>eudicotyledons</taxon>
        <taxon>Gunneridae</taxon>
        <taxon>Pentapetalae</taxon>
        <taxon>rosids</taxon>
        <taxon>fabids</taxon>
        <taxon>Malpighiales</taxon>
        <taxon>Rhizophoraceae</taxon>
        <taxon>Rhizophora</taxon>
    </lineage>
</organism>
<evidence type="ECO:0000313" key="1">
    <source>
        <dbReference type="EMBL" id="MBX46971.1"/>
    </source>
</evidence>
<reference evidence="1" key="1">
    <citation type="submission" date="2018-02" db="EMBL/GenBank/DDBJ databases">
        <title>Rhizophora mucronata_Transcriptome.</title>
        <authorList>
            <person name="Meera S.P."/>
            <person name="Sreeshan A."/>
            <person name="Augustine A."/>
        </authorList>
    </citation>
    <scope>NUCLEOTIDE SEQUENCE</scope>
    <source>
        <tissue evidence="1">Leaf</tissue>
    </source>
</reference>
<accession>A0A2P2NX77</accession>
<dbReference type="AlphaFoldDB" id="A0A2P2NX77"/>
<name>A0A2P2NX77_RHIMU</name>
<protein>
    <submittedName>
        <fullName evidence="1">Uncharacterized protein</fullName>
    </submittedName>
</protein>
<dbReference type="EMBL" id="GGEC01066487">
    <property type="protein sequence ID" value="MBX46971.1"/>
    <property type="molecule type" value="Transcribed_RNA"/>
</dbReference>